<dbReference type="Pfam" id="PF01545">
    <property type="entry name" value="Cation_efflux"/>
    <property type="match status" value="1"/>
</dbReference>
<dbReference type="OrthoDB" id="9809646at2"/>
<dbReference type="InterPro" id="IPR058533">
    <property type="entry name" value="Cation_efflux_TM"/>
</dbReference>
<organism evidence="12 13">
    <name type="scientific">Thalassoglobus polymorphus</name>
    <dbReference type="NCBI Taxonomy" id="2527994"/>
    <lineage>
        <taxon>Bacteria</taxon>
        <taxon>Pseudomonadati</taxon>
        <taxon>Planctomycetota</taxon>
        <taxon>Planctomycetia</taxon>
        <taxon>Planctomycetales</taxon>
        <taxon>Planctomycetaceae</taxon>
        <taxon>Thalassoglobus</taxon>
    </lineage>
</organism>
<feature type="domain" description="Cation efflux protein transmembrane" evidence="10">
    <location>
        <begin position="23"/>
        <end position="212"/>
    </location>
</feature>
<dbReference type="PANTHER" id="PTHR11562:SF17">
    <property type="entry name" value="RE54080P-RELATED"/>
    <property type="match status" value="1"/>
</dbReference>
<gene>
    <name evidence="12" type="primary">czcD</name>
    <name evidence="12" type="ORF">Mal48_26170</name>
</gene>
<dbReference type="Proteomes" id="UP000315724">
    <property type="component" value="Chromosome"/>
</dbReference>
<keyword evidence="4 9" id="KW-0812">Transmembrane</keyword>
<feature type="domain" description="Cation efflux protein cytoplasmic" evidence="11">
    <location>
        <begin position="216"/>
        <end position="290"/>
    </location>
</feature>
<dbReference type="Pfam" id="PF16916">
    <property type="entry name" value="ZT_dimer"/>
    <property type="match status" value="1"/>
</dbReference>
<dbReference type="SUPFAM" id="SSF161111">
    <property type="entry name" value="Cation efflux protein transmembrane domain-like"/>
    <property type="match status" value="1"/>
</dbReference>
<dbReference type="InterPro" id="IPR002524">
    <property type="entry name" value="Cation_efflux"/>
</dbReference>
<name>A0A517QP36_9PLAN</name>
<evidence type="ECO:0000313" key="12">
    <source>
        <dbReference type="EMBL" id="QDT33364.1"/>
    </source>
</evidence>
<evidence type="ECO:0000256" key="5">
    <source>
        <dbReference type="ARBA" id="ARBA00022906"/>
    </source>
</evidence>
<evidence type="ECO:0000259" key="11">
    <source>
        <dbReference type="Pfam" id="PF16916"/>
    </source>
</evidence>
<evidence type="ECO:0000256" key="4">
    <source>
        <dbReference type="ARBA" id="ARBA00022692"/>
    </source>
</evidence>
<evidence type="ECO:0000256" key="9">
    <source>
        <dbReference type="SAM" id="Phobius"/>
    </source>
</evidence>
<feature type="transmembrane region" description="Helical" evidence="9">
    <location>
        <begin position="154"/>
        <end position="177"/>
    </location>
</feature>
<comment type="similarity">
    <text evidence="2">Belongs to the cation diffusion facilitator (CDF) transporter (TC 2.A.4) family. SLC30A subfamily.</text>
</comment>
<dbReference type="InterPro" id="IPR027469">
    <property type="entry name" value="Cation_efflux_TMD_sf"/>
</dbReference>
<evidence type="ECO:0000313" key="13">
    <source>
        <dbReference type="Proteomes" id="UP000315724"/>
    </source>
</evidence>
<keyword evidence="3" id="KW-0813">Transport</keyword>
<dbReference type="GO" id="GO:0005385">
    <property type="term" value="F:zinc ion transmembrane transporter activity"/>
    <property type="evidence" value="ECO:0007669"/>
    <property type="project" value="TreeGrafter"/>
</dbReference>
<evidence type="ECO:0000256" key="3">
    <source>
        <dbReference type="ARBA" id="ARBA00022448"/>
    </source>
</evidence>
<accession>A0A517QP36</accession>
<evidence type="ECO:0000256" key="8">
    <source>
        <dbReference type="ARBA" id="ARBA00023136"/>
    </source>
</evidence>
<protein>
    <submittedName>
        <fullName evidence="12">Cadmium, cobalt and zinc/H(+)-K(+) antiporter</fullName>
    </submittedName>
</protein>
<dbReference type="AlphaFoldDB" id="A0A517QP36"/>
<dbReference type="InterPro" id="IPR050681">
    <property type="entry name" value="CDF/SLC30A"/>
</dbReference>
<proteinExistence type="inferred from homology"/>
<dbReference type="NCBIfam" id="TIGR01297">
    <property type="entry name" value="CDF"/>
    <property type="match status" value="1"/>
</dbReference>
<keyword evidence="5" id="KW-0862">Zinc</keyword>
<feature type="transmembrane region" description="Helical" evidence="9">
    <location>
        <begin position="88"/>
        <end position="107"/>
    </location>
</feature>
<feature type="transmembrane region" description="Helical" evidence="9">
    <location>
        <begin position="21"/>
        <end position="41"/>
    </location>
</feature>
<dbReference type="SUPFAM" id="SSF160240">
    <property type="entry name" value="Cation efflux protein cytoplasmic domain-like"/>
    <property type="match status" value="1"/>
</dbReference>
<comment type="subcellular location">
    <subcellularLocation>
        <location evidence="1">Membrane</location>
        <topology evidence="1">Multi-pass membrane protein</topology>
    </subcellularLocation>
</comment>
<evidence type="ECO:0000256" key="1">
    <source>
        <dbReference type="ARBA" id="ARBA00004141"/>
    </source>
</evidence>
<dbReference type="PANTHER" id="PTHR11562">
    <property type="entry name" value="CATION EFFLUX PROTEIN/ ZINC TRANSPORTER"/>
    <property type="match status" value="1"/>
</dbReference>
<dbReference type="GO" id="GO:0005886">
    <property type="term" value="C:plasma membrane"/>
    <property type="evidence" value="ECO:0007669"/>
    <property type="project" value="TreeGrafter"/>
</dbReference>
<feature type="transmembrane region" description="Helical" evidence="9">
    <location>
        <begin position="119"/>
        <end position="142"/>
    </location>
</feature>
<feature type="transmembrane region" description="Helical" evidence="9">
    <location>
        <begin position="183"/>
        <end position="204"/>
    </location>
</feature>
<keyword evidence="5" id="KW-0864">Zinc transport</keyword>
<feature type="transmembrane region" description="Helical" evidence="9">
    <location>
        <begin position="47"/>
        <end position="68"/>
    </location>
</feature>
<evidence type="ECO:0000256" key="6">
    <source>
        <dbReference type="ARBA" id="ARBA00022989"/>
    </source>
</evidence>
<reference evidence="12 13" key="1">
    <citation type="submission" date="2019-02" db="EMBL/GenBank/DDBJ databases">
        <title>Deep-cultivation of Planctomycetes and their phenomic and genomic characterization uncovers novel biology.</title>
        <authorList>
            <person name="Wiegand S."/>
            <person name="Jogler M."/>
            <person name="Boedeker C."/>
            <person name="Pinto D."/>
            <person name="Vollmers J."/>
            <person name="Rivas-Marin E."/>
            <person name="Kohn T."/>
            <person name="Peeters S.H."/>
            <person name="Heuer A."/>
            <person name="Rast P."/>
            <person name="Oberbeckmann S."/>
            <person name="Bunk B."/>
            <person name="Jeske O."/>
            <person name="Meyerdierks A."/>
            <person name="Storesund J.E."/>
            <person name="Kallscheuer N."/>
            <person name="Luecker S."/>
            <person name="Lage O.M."/>
            <person name="Pohl T."/>
            <person name="Merkel B.J."/>
            <person name="Hornburger P."/>
            <person name="Mueller R.-W."/>
            <person name="Bruemmer F."/>
            <person name="Labrenz M."/>
            <person name="Spormann A.M."/>
            <person name="Op den Camp H."/>
            <person name="Overmann J."/>
            <person name="Amann R."/>
            <person name="Jetten M.S.M."/>
            <person name="Mascher T."/>
            <person name="Medema M.H."/>
            <person name="Devos D.P."/>
            <person name="Kaster A.-K."/>
            <person name="Ovreas L."/>
            <person name="Rohde M."/>
            <person name="Galperin M.Y."/>
            <person name="Jogler C."/>
        </authorList>
    </citation>
    <scope>NUCLEOTIDE SEQUENCE [LARGE SCALE GENOMIC DNA]</scope>
    <source>
        <strain evidence="12 13">Mal48</strain>
    </source>
</reference>
<evidence type="ECO:0000259" key="10">
    <source>
        <dbReference type="Pfam" id="PF01545"/>
    </source>
</evidence>
<dbReference type="RefSeq" id="WP_145199546.1">
    <property type="nucleotide sequence ID" value="NZ_CP036267.1"/>
</dbReference>
<dbReference type="KEGG" id="tpol:Mal48_26170"/>
<evidence type="ECO:0000256" key="7">
    <source>
        <dbReference type="ARBA" id="ARBA00023065"/>
    </source>
</evidence>
<dbReference type="InterPro" id="IPR027470">
    <property type="entry name" value="Cation_efflux_CTD"/>
</dbReference>
<dbReference type="InterPro" id="IPR036837">
    <property type="entry name" value="Cation_efflux_CTD_sf"/>
</dbReference>
<sequence>MAESCSHDHSESSHSMGTRKLAITLSLVAIYFVAELIGGLWTGSLALLADAGHMFSDMAALTISLFAAWISTRKPTPQQTFGFHRAEILAAAVNGALLFVVAGGILHEAWDRLNSPIEILAGPMMWIAVGGLLINLISLKVLHGDHQHNLNLRGAWLHVMGDTLGSVGVIIAAFLVWKFGWNWADSVVSVLVCILILYSSWNLLKESIGILMENAPRDVDVFEVETYLKEIPSVQNIHCLHVWMIASGLKSLSAHVVVDADATEPFKLDVVRGHLHNSFGIDHVTLQVESSEDPVCSETGVGSCLVLGADHSQHPHSH</sequence>
<keyword evidence="13" id="KW-1185">Reference proteome</keyword>
<dbReference type="EMBL" id="CP036267">
    <property type="protein sequence ID" value="QDT33364.1"/>
    <property type="molecule type" value="Genomic_DNA"/>
</dbReference>
<keyword evidence="7" id="KW-0406">Ion transport</keyword>
<keyword evidence="8 9" id="KW-0472">Membrane</keyword>
<dbReference type="Gene3D" id="1.20.1510.10">
    <property type="entry name" value="Cation efflux protein transmembrane domain"/>
    <property type="match status" value="1"/>
</dbReference>
<keyword evidence="6 9" id="KW-1133">Transmembrane helix</keyword>
<evidence type="ECO:0000256" key="2">
    <source>
        <dbReference type="ARBA" id="ARBA00008873"/>
    </source>
</evidence>